<keyword evidence="3" id="KW-0768">Sushi</keyword>
<dbReference type="InterPro" id="IPR013320">
    <property type="entry name" value="ConA-like_dom_sf"/>
</dbReference>
<proteinExistence type="predicted"/>
<accession>A0A6J7ZQU0</accession>
<feature type="domain" description="Sushi" evidence="6">
    <location>
        <begin position="336"/>
        <end position="405"/>
    </location>
</feature>
<evidence type="ECO:0000256" key="2">
    <source>
        <dbReference type="ARBA" id="ARBA00023157"/>
    </source>
</evidence>
<comment type="caution">
    <text evidence="3">Lacks conserved residue(s) required for the propagation of feature annotation.</text>
</comment>
<keyword evidence="4" id="KW-0812">Transmembrane</keyword>
<evidence type="ECO:0000313" key="7">
    <source>
        <dbReference type="EMBL" id="CAC5354900.1"/>
    </source>
</evidence>
<organism evidence="7 8">
    <name type="scientific">Mytilus coruscus</name>
    <name type="common">Sea mussel</name>
    <dbReference type="NCBI Taxonomy" id="42192"/>
    <lineage>
        <taxon>Eukaryota</taxon>
        <taxon>Metazoa</taxon>
        <taxon>Spiralia</taxon>
        <taxon>Lophotrochozoa</taxon>
        <taxon>Mollusca</taxon>
        <taxon>Bivalvia</taxon>
        <taxon>Autobranchia</taxon>
        <taxon>Pteriomorphia</taxon>
        <taxon>Mytilida</taxon>
        <taxon>Mytiloidea</taxon>
        <taxon>Mytilidae</taxon>
        <taxon>Mytilinae</taxon>
        <taxon>Mytilus</taxon>
    </lineage>
</organism>
<dbReference type="PANTHER" id="PTHR46967:SF1">
    <property type="entry name" value="KERATIN-ASSOCIATED PROTEIN 16-1-LIKE"/>
    <property type="match status" value="1"/>
</dbReference>
<dbReference type="PROSITE" id="PS50092">
    <property type="entry name" value="TSP1"/>
    <property type="match status" value="1"/>
</dbReference>
<keyword evidence="4" id="KW-1133">Transmembrane helix</keyword>
<evidence type="ECO:0000256" key="4">
    <source>
        <dbReference type="SAM" id="Phobius"/>
    </source>
</evidence>
<sequence>MSTGAEIGGLIGGPLGGAIGGAAGFIVGGIFCLILCHDKDPGPPPNQPPTIDCKTFPIKNQYTAPPNGTSLMVDFGHFEGSDNEDGKITAVSIPESPAMLHRGSNLIMFTVTDKNGYQQSCARNIEVKVVTCNQPPWPKHGFVQCQSGEVLLGSTCTVMCQDGYELTGNPILKCVDENKFHASPPTCSLIHCTNTSKIQPQHGHAYCDDSTFPFGTVCVSDCDKGFGTNSIMFSRCKKERIWSTALPPCKDKEPPSFTNCPPTKHVYADKGKDMATVSWVIPNASDNSGQKPSVIQKKGQPPGSLFGGFTEISYIAKDDSGNVSPSCTFFIFVEKQFCSPPVFNGDLYLYYTCGKSGYQYGSECNIGCKGSYPLVGNNKMVCDRNATSDELYWDWGSQGKPYCKQNKCPALKAPTNGALACDKWMYGTQCTMQCNNKFDIPIGVGGSTLRVGRNHRIPGELVYSGNCNDEVTKKQIQQNFVNLMQKLETQPGYKGVCPNKETCNVDNVEVICGSRRKRRRSARASNDVITLTFEFVRKYEPFGNGTISAMQHAKTKFAVLQKLTSEFIQQGLMDVPKATIDKSSLQYGEVDIDCGPGRFPKYSSLTCANNISKDKREINLDISFYHYTAACASGSYLEENTGKCINCPKGSFKDDEDAMNCTICPTGMTTEGNGSVSSSECKEICTPGYFSPNGLEPCSPCHTGTYSTTQEATVCKTCPDNKYTMKSGSTKIGDCLNFDLRLQSASAIVNLRPTSSSLKTLSISLWIRRKMTNSTIEIGIGGNSDLILNISSEIQLSYSSQKIATGISVNLTNWNHIGLVIDAASNMHTYVGGKKRFSKVIVPRSITTHKASIREHSELDVSGLVVSEKPFTANEIQQQSITCDNGIPDALLTSNDLREINSSSIEMIIPSVCDVDGQWSHWSEWLHCDASCGGGNEIRYRNCTNPAPGVNGYPCSGSSIESKACNSFTCPTCPRRPSAYGVRMHCKTKEDVTSCTATCREGLTFVPGYPALKEYECGHKTNYTWNGHPPSCSRLNSPSKMEIHSAISYTNFPCNDVHHAKSQIYSNAKSGLQCGRNDTCEIKIDIKGCGSREKRSTGVEAVITLTISLDQGDNLDLDKYMSNKTISPALVNVIKAIAELENSALEINRTGQVFQIPGVKIDLGQAKVQVTSDVICSPGKIRIAAFCVDCPAGTFHNSNAMCEPCNFGMYQNLLGQTLCKSCSDGYTTAIVGAQDISLCTGKSGSKGWIVAVAVVVPIVLVIILVGGLIIRKQMRLKYRKQTMGSNFSFNMVNTSRHDTGKPMNFVQRPQY</sequence>
<feature type="disulfide bond" evidence="3">
    <location>
        <begin position="160"/>
        <end position="187"/>
    </location>
</feature>
<dbReference type="PROSITE" id="PS50923">
    <property type="entry name" value="SUSHI"/>
    <property type="match status" value="3"/>
</dbReference>
<dbReference type="InterPro" id="IPR000884">
    <property type="entry name" value="TSP1_rpt"/>
</dbReference>
<dbReference type="InterPro" id="IPR009030">
    <property type="entry name" value="Growth_fac_rcpt_cys_sf"/>
</dbReference>
<dbReference type="SMART" id="SM00032">
    <property type="entry name" value="CCP"/>
    <property type="match status" value="4"/>
</dbReference>
<keyword evidence="1" id="KW-0677">Repeat</keyword>
<dbReference type="Pfam" id="PF00084">
    <property type="entry name" value="Sushi"/>
    <property type="match status" value="3"/>
</dbReference>
<evidence type="ECO:0000259" key="6">
    <source>
        <dbReference type="PROSITE" id="PS50923"/>
    </source>
</evidence>
<evidence type="ECO:0000256" key="1">
    <source>
        <dbReference type="ARBA" id="ARBA00022737"/>
    </source>
</evidence>
<feature type="domain" description="Sushi" evidence="6">
    <location>
        <begin position="190"/>
        <end position="251"/>
    </location>
</feature>
<reference evidence="7 8" key="1">
    <citation type="submission" date="2020-06" db="EMBL/GenBank/DDBJ databases">
        <authorList>
            <person name="Li R."/>
            <person name="Bekaert M."/>
        </authorList>
    </citation>
    <scope>NUCLEOTIDE SEQUENCE [LARGE SCALE GENOMIC DNA]</scope>
    <source>
        <strain evidence="8">wild</strain>
    </source>
</reference>
<dbReference type="FunFam" id="2.20.100.10:FF:000002">
    <property type="entry name" value="Unc-5 netrin receptor C"/>
    <property type="match status" value="1"/>
</dbReference>
<evidence type="ECO:0000256" key="3">
    <source>
        <dbReference type="PROSITE-ProRule" id="PRU00302"/>
    </source>
</evidence>
<feature type="transmembrane region" description="Helical" evidence="4">
    <location>
        <begin position="1248"/>
        <end position="1270"/>
    </location>
</feature>
<dbReference type="InterPro" id="IPR003410">
    <property type="entry name" value="HYR_dom"/>
</dbReference>
<dbReference type="SUPFAM" id="SSF57184">
    <property type="entry name" value="Growth factor receptor domain"/>
    <property type="match status" value="2"/>
</dbReference>
<dbReference type="Gene3D" id="2.60.120.200">
    <property type="match status" value="1"/>
</dbReference>
<keyword evidence="2 3" id="KW-1015">Disulfide bond</keyword>
<feature type="domain" description="Sushi" evidence="6">
    <location>
        <begin position="130"/>
        <end position="189"/>
    </location>
</feature>
<dbReference type="Pfam" id="PF00090">
    <property type="entry name" value="TSP_1"/>
    <property type="match status" value="1"/>
</dbReference>
<feature type="disulfide bond" evidence="3">
    <location>
        <begin position="222"/>
        <end position="249"/>
    </location>
</feature>
<dbReference type="Gene3D" id="2.10.50.10">
    <property type="entry name" value="Tumor Necrosis Factor Receptor, subunit A, domain 2"/>
    <property type="match status" value="3"/>
</dbReference>
<gene>
    <name evidence="7" type="ORF">MCOR_40</name>
</gene>
<name>A0A6J7ZQU0_MYTCO</name>
<dbReference type="PROSITE" id="PS50825">
    <property type="entry name" value="HYR"/>
    <property type="match status" value="1"/>
</dbReference>
<dbReference type="SUPFAM" id="SSF49899">
    <property type="entry name" value="Concanavalin A-like lectins/glucanases"/>
    <property type="match status" value="1"/>
</dbReference>
<keyword evidence="4" id="KW-0472">Membrane</keyword>
<evidence type="ECO:0000313" key="8">
    <source>
        <dbReference type="Proteomes" id="UP000507470"/>
    </source>
</evidence>
<keyword evidence="8" id="KW-1185">Reference proteome</keyword>
<dbReference type="SMART" id="SM00209">
    <property type="entry name" value="TSP1"/>
    <property type="match status" value="1"/>
</dbReference>
<dbReference type="SUPFAM" id="SSF57535">
    <property type="entry name" value="Complement control module/SCR domain"/>
    <property type="match status" value="3"/>
</dbReference>
<dbReference type="Pfam" id="PF02494">
    <property type="entry name" value="HYR"/>
    <property type="match status" value="1"/>
</dbReference>
<protein>
    <recommendedName>
        <fullName evidence="9">Sushi, von Willebrand factor type A, EGF and pentraxin domain-containing protein 1</fullName>
    </recommendedName>
</protein>
<dbReference type="InterPro" id="IPR036383">
    <property type="entry name" value="TSP1_rpt_sf"/>
</dbReference>
<evidence type="ECO:0008006" key="9">
    <source>
        <dbReference type="Google" id="ProtNLM"/>
    </source>
</evidence>
<dbReference type="Gene3D" id="2.20.100.10">
    <property type="entry name" value="Thrombospondin type-1 (TSP1) repeat"/>
    <property type="match status" value="1"/>
</dbReference>
<dbReference type="InterPro" id="IPR011641">
    <property type="entry name" value="Tyr-kin_ephrin_A/B_rcpt-like"/>
</dbReference>
<dbReference type="CDD" id="cd00033">
    <property type="entry name" value="CCP"/>
    <property type="match status" value="2"/>
</dbReference>
<dbReference type="Proteomes" id="UP000507470">
    <property type="component" value="Unassembled WGS sequence"/>
</dbReference>
<dbReference type="InterPro" id="IPR035976">
    <property type="entry name" value="Sushi/SCR/CCP_sf"/>
</dbReference>
<dbReference type="SMART" id="SM01411">
    <property type="entry name" value="Ephrin_rec_like"/>
    <property type="match status" value="3"/>
</dbReference>
<evidence type="ECO:0000259" key="5">
    <source>
        <dbReference type="PROSITE" id="PS50825"/>
    </source>
</evidence>
<feature type="domain" description="HYR" evidence="5">
    <location>
        <begin position="250"/>
        <end position="335"/>
    </location>
</feature>
<dbReference type="EMBL" id="CACVKT020000001">
    <property type="protein sequence ID" value="CAC5354900.1"/>
    <property type="molecule type" value="Genomic_DNA"/>
</dbReference>
<dbReference type="Pfam" id="PF07699">
    <property type="entry name" value="Ephrin_rec_like"/>
    <property type="match status" value="3"/>
</dbReference>
<dbReference type="SUPFAM" id="SSF82895">
    <property type="entry name" value="TSP-1 type 1 repeat"/>
    <property type="match status" value="1"/>
</dbReference>
<dbReference type="Gene3D" id="2.10.70.10">
    <property type="entry name" value="Complement Module, domain 1"/>
    <property type="match status" value="3"/>
</dbReference>
<dbReference type="OrthoDB" id="6138914at2759"/>
<dbReference type="PANTHER" id="PTHR46967">
    <property type="entry name" value="INSULIN-LIKE GROWTH FACTOR BINDING PROTEIN,N-TERMINAL"/>
    <property type="match status" value="1"/>
</dbReference>
<dbReference type="InterPro" id="IPR000436">
    <property type="entry name" value="Sushi_SCR_CCP_dom"/>
</dbReference>